<dbReference type="EMBL" id="AOIB01000026">
    <property type="protein sequence ID" value="ELY56720.1"/>
    <property type="molecule type" value="Genomic_DNA"/>
</dbReference>
<dbReference type="Gene3D" id="1.10.10.10">
    <property type="entry name" value="Winged helix-like DNA-binding domain superfamily/Winged helix DNA-binding domain"/>
    <property type="match status" value="1"/>
</dbReference>
<name>L9X4T9_9EURY</name>
<protein>
    <recommendedName>
        <fullName evidence="1">DUF7344 domain-containing protein</fullName>
    </recommendedName>
</protein>
<gene>
    <name evidence="2" type="ORF">C491_11975</name>
</gene>
<dbReference type="Pfam" id="PF24035">
    <property type="entry name" value="DUF7344"/>
    <property type="match status" value="1"/>
</dbReference>
<dbReference type="RefSeq" id="WP_005556490.1">
    <property type="nucleotide sequence ID" value="NZ_AOIB01000026.1"/>
</dbReference>
<keyword evidence="3" id="KW-1185">Reference proteome</keyword>
<dbReference type="AlphaFoldDB" id="L9X4T9"/>
<evidence type="ECO:0000313" key="3">
    <source>
        <dbReference type="Proteomes" id="UP000011688"/>
    </source>
</evidence>
<proteinExistence type="predicted"/>
<comment type="caution">
    <text evidence="2">The sequence shown here is derived from an EMBL/GenBank/DDBJ whole genome shotgun (WGS) entry which is preliminary data.</text>
</comment>
<organism evidence="2 3">
    <name type="scientific">Natronococcus amylolyticus DSM 10524</name>
    <dbReference type="NCBI Taxonomy" id="1227497"/>
    <lineage>
        <taxon>Archaea</taxon>
        <taxon>Methanobacteriati</taxon>
        <taxon>Methanobacteriota</taxon>
        <taxon>Stenosarchaea group</taxon>
        <taxon>Halobacteria</taxon>
        <taxon>Halobacteriales</taxon>
        <taxon>Natrialbaceae</taxon>
        <taxon>Natronococcus</taxon>
    </lineage>
</organism>
<sequence length="99" mass="11535">MLDVLANKYRRRVLVALLEHNPQDDHNPQIPDDVTLGTGDLESLMISMRHTHLPKLEEAGFIEWDRETNVVRKGPQFEEIRPLLELMEAHADELPDDWL</sequence>
<evidence type="ECO:0000313" key="2">
    <source>
        <dbReference type="EMBL" id="ELY56720.1"/>
    </source>
</evidence>
<dbReference type="eggNOG" id="arCOG03828">
    <property type="taxonomic scope" value="Archaea"/>
</dbReference>
<feature type="domain" description="DUF7344" evidence="1">
    <location>
        <begin position="3"/>
        <end position="72"/>
    </location>
</feature>
<dbReference type="Proteomes" id="UP000011688">
    <property type="component" value="Unassembled WGS sequence"/>
</dbReference>
<evidence type="ECO:0000259" key="1">
    <source>
        <dbReference type="Pfam" id="PF24035"/>
    </source>
</evidence>
<accession>L9X4T9</accession>
<dbReference type="InterPro" id="IPR055768">
    <property type="entry name" value="DUF7344"/>
</dbReference>
<dbReference type="InterPro" id="IPR036388">
    <property type="entry name" value="WH-like_DNA-bd_sf"/>
</dbReference>
<reference evidence="2 3" key="1">
    <citation type="journal article" date="2014" name="PLoS Genet.">
        <title>Phylogenetically driven sequencing of extremely halophilic archaea reveals strategies for static and dynamic osmo-response.</title>
        <authorList>
            <person name="Becker E.A."/>
            <person name="Seitzer P.M."/>
            <person name="Tritt A."/>
            <person name="Larsen D."/>
            <person name="Krusor M."/>
            <person name="Yao A.I."/>
            <person name="Wu D."/>
            <person name="Madern D."/>
            <person name="Eisen J.A."/>
            <person name="Darling A.E."/>
            <person name="Facciotti M.T."/>
        </authorList>
    </citation>
    <scope>NUCLEOTIDE SEQUENCE [LARGE SCALE GENOMIC DNA]</scope>
    <source>
        <strain evidence="2 3">DSM 10524</strain>
    </source>
</reference>